<evidence type="ECO:0000313" key="1">
    <source>
        <dbReference type="EMBL" id="CAB4137483.1"/>
    </source>
</evidence>
<evidence type="ECO:0008006" key="2">
    <source>
        <dbReference type="Google" id="ProtNLM"/>
    </source>
</evidence>
<proteinExistence type="predicted"/>
<dbReference type="EMBL" id="LR796329">
    <property type="protein sequence ID" value="CAB4137483.1"/>
    <property type="molecule type" value="Genomic_DNA"/>
</dbReference>
<organism evidence="1">
    <name type="scientific">uncultured Caudovirales phage</name>
    <dbReference type="NCBI Taxonomy" id="2100421"/>
    <lineage>
        <taxon>Viruses</taxon>
        <taxon>Duplodnaviria</taxon>
        <taxon>Heunggongvirae</taxon>
        <taxon>Uroviricota</taxon>
        <taxon>Caudoviricetes</taxon>
        <taxon>Peduoviridae</taxon>
        <taxon>Maltschvirus</taxon>
        <taxon>Maltschvirus maltsch</taxon>
    </lineage>
</organism>
<name>A0A6J5LWG7_9CAUD</name>
<reference evidence="1" key="1">
    <citation type="submission" date="2020-04" db="EMBL/GenBank/DDBJ databases">
        <authorList>
            <person name="Chiriac C."/>
            <person name="Salcher M."/>
            <person name="Ghai R."/>
            <person name="Kavagutti S V."/>
        </authorList>
    </citation>
    <scope>NUCLEOTIDE SEQUENCE</scope>
</reference>
<protein>
    <recommendedName>
        <fullName evidence="2">Tail fiber protein</fullName>
    </recommendedName>
</protein>
<accession>A0A6J5LWG7</accession>
<sequence length="965" mass="100549">MSVEISITDQIVEINEVSNPVEISVTAGAATAPVWGNITGTLSNQTDLQNALDAKVPYTGATANVNLGEFELRAGQLTLDTTPTGTAGVGTTRWNDTLGSTETTLKGGSVILKNGVDLVARVVNKVSPNTTLTKAAYQAVRISGAQGQRLAVELAQANNDNNSADTIGLVTETIAANQEGFIMTVGSLEGINTTGSLQGETWVDGDVLYLSPTIAGRITNVKPIAPQHLVVIGYVEYAHANNGKIYVKVMNGWELGELHDVNTTGAVAGQVLKYNGTIWTPSSDAGITGTGVSGQVAYWSGTNTQTGSNNLFWDATNSRLRINTQFVAGNEQTFNVYGSALFQQASGDNNKIYIGNNTSLATGDGRLLITPFRIKLNSSGGGLTISADNLDTGSAIYLNTRNQDAGSLSLAAGNNVALAIFGATRNIAIQNGGTFTDSGQRLQVTGDTLMRGSGNTSATTALIVENSDGSDILKLRNDGVVLFGNSANAAQIRPVNASGLLDLTGEALAFIAQTSTNNASIGSFNLTGFTLTSTSGFNTLISIYRTFSPTSGTAQATYVTIVPTINQTGGASGITRGINISPVLTAAADWRSIEWSNNTGWGLYGAGTANNYLAGGLAIGGTNVFAYLHVQGLTTGTGNLFYTLSQPTINSALSELHSFRSNIIGNSAVTVTNAYYYSTRQSSLGSSSITNQYGFFAEGTLTGATNNFGFYGNIPSGTGRWNLYMNGTASNYLAGSLGIGTTTINANLHNAGTTRLDGNITQGGNPAIDVNFYMLKSLSGSVYPAGIFVQSAVSATSTTGATYFSTNATTQAASFTLPVLEHFKAQQGSFGAGSTVTNQFGFRVSTNLTGASNNYGFYSEIAASANRWNFYAAGTALNYFNGNTIMGTLAADSGEKLQVNGTMKVTGASTFSSTITSTQFRLSALNTAPATSSSTGTLGEIRIDADYIYICTATNTWKRVAIATW</sequence>
<gene>
    <name evidence="1" type="ORF">UFOVP316_46</name>
</gene>